<organism evidence="1 2">
    <name type="scientific">Eumeta variegata</name>
    <name type="common">Bagworm moth</name>
    <name type="synonym">Eumeta japonica</name>
    <dbReference type="NCBI Taxonomy" id="151549"/>
    <lineage>
        <taxon>Eukaryota</taxon>
        <taxon>Metazoa</taxon>
        <taxon>Ecdysozoa</taxon>
        <taxon>Arthropoda</taxon>
        <taxon>Hexapoda</taxon>
        <taxon>Insecta</taxon>
        <taxon>Pterygota</taxon>
        <taxon>Neoptera</taxon>
        <taxon>Endopterygota</taxon>
        <taxon>Lepidoptera</taxon>
        <taxon>Glossata</taxon>
        <taxon>Ditrysia</taxon>
        <taxon>Tineoidea</taxon>
        <taxon>Psychidae</taxon>
        <taxon>Oiketicinae</taxon>
        <taxon>Eumeta</taxon>
    </lineage>
</organism>
<proteinExistence type="predicted"/>
<evidence type="ECO:0000313" key="1">
    <source>
        <dbReference type="EMBL" id="GBP52822.1"/>
    </source>
</evidence>
<accession>A0A4C1WQL9</accession>
<reference evidence="1 2" key="1">
    <citation type="journal article" date="2019" name="Commun. Biol.">
        <title>The bagworm genome reveals a unique fibroin gene that provides high tensile strength.</title>
        <authorList>
            <person name="Kono N."/>
            <person name="Nakamura H."/>
            <person name="Ohtoshi R."/>
            <person name="Tomita M."/>
            <person name="Numata K."/>
            <person name="Arakawa K."/>
        </authorList>
    </citation>
    <scope>NUCLEOTIDE SEQUENCE [LARGE SCALE GENOMIC DNA]</scope>
</reference>
<dbReference type="EMBL" id="BGZK01000610">
    <property type="protein sequence ID" value="GBP52822.1"/>
    <property type="molecule type" value="Genomic_DNA"/>
</dbReference>
<dbReference type="OrthoDB" id="2261376at2759"/>
<keyword evidence="2" id="KW-1185">Reference proteome</keyword>
<name>A0A4C1WQL9_EUMVA</name>
<protein>
    <submittedName>
        <fullName evidence="1">Uncharacterized protein</fullName>
    </submittedName>
</protein>
<gene>
    <name evidence="1" type="ORF">EVAR_39360_1</name>
</gene>
<comment type="caution">
    <text evidence="1">The sequence shown here is derived from an EMBL/GenBank/DDBJ whole genome shotgun (WGS) entry which is preliminary data.</text>
</comment>
<sequence length="328" mass="38109">MELIRDKIRESRDQTGFETPAWNRGRERDRQKEIYCTLTRTDTENSLSEVVVPCIEFTTTKMPEYKTFEARPMTVVQFIFKRVVLERCFDVSGLNFRYRCSVPECEEDPAVYLNFTIPRNSEGLIEKCTRYAPANFSANGTSCGTQHFDLANVVGCDSYVYLETHSIVKEKDKVLLRDTPITERSPVRNFSPVRLGPLFSLKVKKKGFKKVCVRSQSFLRTRRMVKFFPASERFVATLAIDKRTAMCLVTAVTDGRGSWVFVHHKIGAIHHYLRPPKPVRCRDLRRVGDYRDARLKPSFVSCDGTSRMLRIVIARRRERTMAFYVDRK</sequence>
<dbReference type="Proteomes" id="UP000299102">
    <property type="component" value="Unassembled WGS sequence"/>
</dbReference>
<dbReference type="AlphaFoldDB" id="A0A4C1WQL9"/>
<evidence type="ECO:0000313" key="2">
    <source>
        <dbReference type="Proteomes" id="UP000299102"/>
    </source>
</evidence>